<dbReference type="Proteomes" id="UP000251577">
    <property type="component" value="Unassembled WGS sequence"/>
</dbReference>
<accession>A0A364V8L0</accession>
<feature type="region of interest" description="Disordered" evidence="7">
    <location>
        <begin position="212"/>
        <end position="233"/>
    </location>
</feature>
<keyword evidence="3" id="KW-0479">Metal-binding</keyword>
<comment type="caution">
    <text evidence="9">The sequence shown here is derived from an EMBL/GenBank/DDBJ whole genome shotgun (WGS) entry which is preliminary data.</text>
</comment>
<dbReference type="PANTHER" id="PTHR43779:SF3">
    <property type="entry name" value="(3R)-3-[(CARBOXYMETHYL)AMINO]FATTY ACID OXYGENASE_DECARBOXYLASE"/>
    <property type="match status" value="1"/>
</dbReference>
<evidence type="ECO:0000256" key="6">
    <source>
        <dbReference type="ARBA" id="ARBA00023004"/>
    </source>
</evidence>
<dbReference type="PANTHER" id="PTHR43779">
    <property type="entry name" value="DIOXYGENASE RV0097-RELATED"/>
    <property type="match status" value="1"/>
</dbReference>
<feature type="domain" description="TauD/TfdA-like" evidence="8">
    <location>
        <begin position="10"/>
        <end position="287"/>
    </location>
</feature>
<keyword evidence="5" id="KW-0560">Oxidoreductase</keyword>
<dbReference type="AlphaFoldDB" id="A0A364V8L0"/>
<dbReference type="RefSeq" id="WP_113630004.1">
    <property type="nucleotide sequence ID" value="NZ_QHCV01000005.1"/>
</dbReference>
<comment type="similarity">
    <text evidence="2">Belongs to the TfdA dioxygenase family.</text>
</comment>
<dbReference type="Gene3D" id="3.60.130.10">
    <property type="entry name" value="Clavaminate synthase-like"/>
    <property type="match status" value="1"/>
</dbReference>
<sequence>MMLDIHGSGLGAEIHGIDPANPTGIDAEELRDAIYRHKLVVLKDFNPTPEQFLAFGRHLGEVRKYYEPIYHHPEYPEIFVSSNDQSAGGVPKTGAFWHIDYQFMPEPFAFTMTLPLAVPGTDRGTYFVDLTQAWAQVPEELKQRVRGTRSVNSPRRYVKIRPSDVYRPIGEVLLEIEEVTPPQYWPTALKHPVTGEEYLYICEAFTESIYRPDPADALPNSPEGRGTGKGEPLEPDVLTELLHISGQSADIDPETHPLVHTQHFGVGDALLWDNRVLTHRAKHGSTPGTVTTHRLTMVDGHPTPGLPA</sequence>
<dbReference type="GO" id="GO:0046872">
    <property type="term" value="F:metal ion binding"/>
    <property type="evidence" value="ECO:0007669"/>
    <property type="project" value="UniProtKB-KW"/>
</dbReference>
<dbReference type="Pfam" id="PF02668">
    <property type="entry name" value="TauD"/>
    <property type="match status" value="1"/>
</dbReference>
<evidence type="ECO:0000313" key="10">
    <source>
        <dbReference type="Proteomes" id="UP000251577"/>
    </source>
</evidence>
<gene>
    <name evidence="9" type="ORF">DLJ54_00780</name>
</gene>
<dbReference type="InterPro" id="IPR051178">
    <property type="entry name" value="TfdA_dioxygenase"/>
</dbReference>
<name>A0A364V8L0_9CORY</name>
<evidence type="ECO:0000256" key="4">
    <source>
        <dbReference type="ARBA" id="ARBA00022964"/>
    </source>
</evidence>
<comment type="cofactor">
    <cofactor evidence="1">
        <name>Fe(2+)</name>
        <dbReference type="ChEBI" id="CHEBI:29033"/>
    </cofactor>
</comment>
<keyword evidence="10" id="KW-1185">Reference proteome</keyword>
<dbReference type="SUPFAM" id="SSF51197">
    <property type="entry name" value="Clavaminate synthase-like"/>
    <property type="match status" value="1"/>
</dbReference>
<organism evidence="9 10">
    <name type="scientific">Corynebacterium heidelbergense</name>
    <dbReference type="NCBI Taxonomy" id="2055947"/>
    <lineage>
        <taxon>Bacteria</taxon>
        <taxon>Bacillati</taxon>
        <taxon>Actinomycetota</taxon>
        <taxon>Actinomycetes</taxon>
        <taxon>Mycobacteriales</taxon>
        <taxon>Corynebacteriaceae</taxon>
        <taxon>Corynebacterium</taxon>
    </lineage>
</organism>
<dbReference type="InterPro" id="IPR003819">
    <property type="entry name" value="TauD/TfdA-like"/>
</dbReference>
<reference evidence="9 10" key="1">
    <citation type="journal article" date="2018" name="Syst. Appl. Microbiol.">
        <title>Corynebacterium heidelbergense sp. nov., isolated from the preen glands of Egyptian geese (Alopochen aegyptiacus).</title>
        <authorList>
            <person name="Braun M.S."/>
            <person name="Wang E."/>
            <person name="Zimmermann S."/>
            <person name="Wink M."/>
        </authorList>
    </citation>
    <scope>NUCLEOTIDE SEQUENCE [LARGE SCALE GENOMIC DNA]</scope>
    <source>
        <strain evidence="9 10">647</strain>
    </source>
</reference>
<evidence type="ECO:0000256" key="3">
    <source>
        <dbReference type="ARBA" id="ARBA00022723"/>
    </source>
</evidence>
<dbReference type="InterPro" id="IPR042098">
    <property type="entry name" value="TauD-like_sf"/>
</dbReference>
<dbReference type="GO" id="GO:0051213">
    <property type="term" value="F:dioxygenase activity"/>
    <property type="evidence" value="ECO:0007669"/>
    <property type="project" value="UniProtKB-KW"/>
</dbReference>
<evidence type="ECO:0000259" key="8">
    <source>
        <dbReference type="Pfam" id="PF02668"/>
    </source>
</evidence>
<evidence type="ECO:0000256" key="5">
    <source>
        <dbReference type="ARBA" id="ARBA00023002"/>
    </source>
</evidence>
<evidence type="ECO:0000256" key="7">
    <source>
        <dbReference type="SAM" id="MobiDB-lite"/>
    </source>
</evidence>
<keyword evidence="4 9" id="KW-0223">Dioxygenase</keyword>
<evidence type="ECO:0000256" key="2">
    <source>
        <dbReference type="ARBA" id="ARBA00005896"/>
    </source>
</evidence>
<keyword evidence="6" id="KW-0408">Iron</keyword>
<evidence type="ECO:0000313" key="9">
    <source>
        <dbReference type="EMBL" id="RAV32992.1"/>
    </source>
</evidence>
<proteinExistence type="inferred from homology"/>
<dbReference type="EMBL" id="QHCV01000005">
    <property type="protein sequence ID" value="RAV32992.1"/>
    <property type="molecule type" value="Genomic_DNA"/>
</dbReference>
<evidence type="ECO:0000256" key="1">
    <source>
        <dbReference type="ARBA" id="ARBA00001954"/>
    </source>
</evidence>
<protein>
    <submittedName>
        <fullName evidence="9">Taurine catabolism dioxygenase</fullName>
    </submittedName>
</protein>